<dbReference type="Proteomes" id="UP000659172">
    <property type="component" value="Unassembled WGS sequence"/>
</dbReference>
<evidence type="ECO:0000313" key="3">
    <source>
        <dbReference type="Proteomes" id="UP000659172"/>
    </source>
</evidence>
<sequence length="88" mass="9908">MGRTYVDCRAVVRRRTDEKVSRVGTLETGMSEMKKDVSKMKTVTDDVERWKQMGYGGIVLGVTIADTIGRIGLVVKGKLGRKRRNSFQ</sequence>
<reference evidence="2 3" key="1">
    <citation type="submission" date="2020-06" db="EMBL/GenBank/DDBJ databases">
        <title>Rhizobium sp.nov. isolated from the tomato plant.</title>
        <authorList>
            <person name="Thin K.K."/>
            <person name="Zhang X."/>
            <person name="He S."/>
        </authorList>
    </citation>
    <scope>NUCLEOTIDE SEQUENCE [LARGE SCALE GENOMIC DNA]</scope>
    <source>
        <strain evidence="2 3">DBTS2</strain>
    </source>
</reference>
<proteinExistence type="predicted"/>
<gene>
    <name evidence="2" type="ORF">HV823_24130</name>
</gene>
<protein>
    <submittedName>
        <fullName evidence="2">DUF1515 family protein</fullName>
    </submittedName>
</protein>
<comment type="caution">
    <text evidence="2">The sequence shown here is derived from an EMBL/GenBank/DDBJ whole genome shotgun (WGS) entry which is preliminary data.</text>
</comment>
<dbReference type="InterPro" id="IPR010889">
    <property type="entry name" value="DUF1515"/>
</dbReference>
<name>A0ABX2QKL8_9HYPH</name>
<accession>A0ABX2QKL8</accession>
<dbReference type="EMBL" id="JABXYK010000024">
    <property type="protein sequence ID" value="NVP58329.1"/>
    <property type="molecule type" value="Genomic_DNA"/>
</dbReference>
<keyword evidence="1" id="KW-0812">Transmembrane</keyword>
<keyword evidence="1" id="KW-1133">Transmembrane helix</keyword>
<feature type="transmembrane region" description="Helical" evidence="1">
    <location>
        <begin position="53"/>
        <end position="75"/>
    </location>
</feature>
<evidence type="ECO:0000313" key="2">
    <source>
        <dbReference type="EMBL" id="NVP58329.1"/>
    </source>
</evidence>
<dbReference type="Pfam" id="PF07439">
    <property type="entry name" value="DUF1515"/>
    <property type="match status" value="1"/>
</dbReference>
<organism evidence="2 3">
    <name type="scientific">Mycoplana rhizolycopersici</name>
    <dbReference type="NCBI Taxonomy" id="2746702"/>
    <lineage>
        <taxon>Bacteria</taxon>
        <taxon>Pseudomonadati</taxon>
        <taxon>Pseudomonadota</taxon>
        <taxon>Alphaproteobacteria</taxon>
        <taxon>Hyphomicrobiales</taxon>
        <taxon>Rhizobiaceae</taxon>
        <taxon>Mycoplana</taxon>
    </lineage>
</organism>
<keyword evidence="1" id="KW-0472">Membrane</keyword>
<evidence type="ECO:0000256" key="1">
    <source>
        <dbReference type="SAM" id="Phobius"/>
    </source>
</evidence>
<keyword evidence="3" id="KW-1185">Reference proteome</keyword>